<proteinExistence type="inferred from homology"/>
<evidence type="ECO:0000256" key="8">
    <source>
        <dbReference type="PROSITE-ProRule" id="PRU10010"/>
    </source>
</evidence>
<dbReference type="Pfam" id="PF01118">
    <property type="entry name" value="Semialdhyde_dh"/>
    <property type="match status" value="1"/>
</dbReference>
<dbReference type="Pfam" id="PF22698">
    <property type="entry name" value="Semialdhyde_dhC_1"/>
    <property type="match status" value="1"/>
</dbReference>
<dbReference type="InterPro" id="IPR050085">
    <property type="entry name" value="AGPR"/>
</dbReference>
<dbReference type="UniPathway" id="UPA00068">
    <property type="reaction ID" value="UER00108"/>
</dbReference>
<keyword evidence="5 7" id="KW-0560">Oxidoreductase</keyword>
<dbReference type="HOGENOM" id="CLU_006384_0_1_7"/>
<dbReference type="HAMAP" id="MF_00150">
    <property type="entry name" value="ArgC_type1"/>
    <property type="match status" value="1"/>
</dbReference>
<evidence type="ECO:0000313" key="11">
    <source>
        <dbReference type="Proteomes" id="UP000002420"/>
    </source>
</evidence>
<dbReference type="KEGG" id="glo:Glov_3188"/>
<dbReference type="InterPro" id="IPR000706">
    <property type="entry name" value="AGPR_type-1"/>
</dbReference>
<keyword evidence="7" id="KW-0963">Cytoplasm</keyword>
<dbReference type="STRING" id="398767.Glov_3188"/>
<keyword evidence="11" id="KW-1185">Reference proteome</keyword>
<dbReference type="SMART" id="SM00859">
    <property type="entry name" value="Semialdhyde_dh"/>
    <property type="match status" value="1"/>
</dbReference>
<feature type="active site" evidence="7 8">
    <location>
        <position position="158"/>
    </location>
</feature>
<accession>B3EA19</accession>
<dbReference type="Gene3D" id="3.30.360.10">
    <property type="entry name" value="Dihydrodipicolinate Reductase, domain 2"/>
    <property type="match status" value="1"/>
</dbReference>
<evidence type="ECO:0000256" key="5">
    <source>
        <dbReference type="ARBA" id="ARBA00023002"/>
    </source>
</evidence>
<dbReference type="GO" id="GO:0006526">
    <property type="term" value="P:L-arginine biosynthetic process"/>
    <property type="evidence" value="ECO:0007669"/>
    <property type="project" value="UniProtKB-UniRule"/>
</dbReference>
<dbReference type="PROSITE" id="PS01224">
    <property type="entry name" value="ARGC"/>
    <property type="match status" value="1"/>
</dbReference>
<evidence type="ECO:0000259" key="9">
    <source>
        <dbReference type="SMART" id="SM00859"/>
    </source>
</evidence>
<evidence type="ECO:0000256" key="1">
    <source>
        <dbReference type="ARBA" id="ARBA00004862"/>
    </source>
</evidence>
<dbReference type="EC" id="1.2.1.38" evidence="7"/>
<dbReference type="CDD" id="cd17895">
    <property type="entry name" value="AGPR_1_N"/>
    <property type="match status" value="1"/>
</dbReference>
<dbReference type="InterPro" id="IPR036291">
    <property type="entry name" value="NAD(P)-bd_dom_sf"/>
</dbReference>
<comment type="pathway">
    <text evidence="1 7">Amino-acid biosynthesis; L-arginine biosynthesis; N(2)-acetyl-L-ornithine from L-glutamate: step 3/4.</text>
</comment>
<evidence type="ECO:0000256" key="7">
    <source>
        <dbReference type="HAMAP-Rule" id="MF_00150"/>
    </source>
</evidence>
<dbReference type="InterPro" id="IPR058924">
    <property type="entry name" value="AGPR_dimerisation_dom"/>
</dbReference>
<comment type="similarity">
    <text evidence="7">Belongs to the NAGSA dehydrogenase family. Type 1 subfamily.</text>
</comment>
<sequence length="355" mass="38294">MFLNREISAMLNVAIVGASGYTGLELIRLLDRHPGVVISCVTSEQSAGKRISDIFPTLRGRCDLVLEPLNPSAIAARADLIFTALPHQAAMKVVPDFLAAGKKVVDLSADYRLHDPAVYGAWYEPHLNPELLPEAVFGLPELRRETIRKARLVANPGCYPTSVILGLKPLLENALIDITAIIADSKSGTSGAGRSAKVDSLYCEVNDSFKAYGVGGAHRHTPEIEQELSELAGQPVTITFTPHLVPMDRGILSTIYATPNRPVTTEELVSLYADTYKDEPFVRPLPKGQFPSTAFVRGSNFCDIGITLDSRTNRIVVVSAIDNLVKGASGQAIQNMNLICGFPETSGLEGLAIFP</sequence>
<dbReference type="Gene3D" id="3.40.50.720">
    <property type="entry name" value="NAD(P)-binding Rossmann-like Domain"/>
    <property type="match status" value="1"/>
</dbReference>
<gene>
    <name evidence="7" type="primary">argC</name>
    <name evidence="10" type="ordered locus">Glov_3188</name>
</gene>
<evidence type="ECO:0000256" key="2">
    <source>
        <dbReference type="ARBA" id="ARBA00022571"/>
    </source>
</evidence>
<dbReference type="SUPFAM" id="SSF51735">
    <property type="entry name" value="NAD(P)-binding Rossmann-fold domains"/>
    <property type="match status" value="1"/>
</dbReference>
<reference evidence="10 11" key="1">
    <citation type="submission" date="2008-05" db="EMBL/GenBank/DDBJ databases">
        <title>Complete sequence of chromosome of Geobacter lovleyi SZ.</title>
        <authorList>
            <consortium name="US DOE Joint Genome Institute"/>
            <person name="Lucas S."/>
            <person name="Copeland A."/>
            <person name="Lapidus A."/>
            <person name="Glavina del Rio T."/>
            <person name="Dalin E."/>
            <person name="Tice H."/>
            <person name="Bruce D."/>
            <person name="Goodwin L."/>
            <person name="Pitluck S."/>
            <person name="Chertkov O."/>
            <person name="Meincke L."/>
            <person name="Brettin T."/>
            <person name="Detter J.C."/>
            <person name="Han C."/>
            <person name="Tapia R."/>
            <person name="Kuske C.R."/>
            <person name="Schmutz J."/>
            <person name="Larimer F."/>
            <person name="Land M."/>
            <person name="Hauser L."/>
            <person name="Kyrpides N."/>
            <person name="Mikhailova N."/>
            <person name="Sung Y."/>
            <person name="Fletcher K.E."/>
            <person name="Ritalahti K.M."/>
            <person name="Loeffler F.E."/>
            <person name="Richardson P."/>
        </authorList>
    </citation>
    <scope>NUCLEOTIDE SEQUENCE [LARGE SCALE GENOMIC DNA]</scope>
    <source>
        <strain evidence="11">ATCC BAA-1151 / DSM 17278 / SZ</strain>
    </source>
</reference>
<keyword evidence="2 7" id="KW-0055">Arginine biosynthesis</keyword>
<dbReference type="CDD" id="cd23934">
    <property type="entry name" value="AGPR_1_C"/>
    <property type="match status" value="1"/>
</dbReference>
<dbReference type="AlphaFoldDB" id="B3EA19"/>
<dbReference type="FunFam" id="3.30.360.10:FF:000014">
    <property type="entry name" value="N-acetyl-gamma-glutamyl-phosphate reductase"/>
    <property type="match status" value="1"/>
</dbReference>
<dbReference type="eggNOG" id="COG0002">
    <property type="taxonomic scope" value="Bacteria"/>
</dbReference>
<dbReference type="InterPro" id="IPR023013">
    <property type="entry name" value="AGPR_AS"/>
</dbReference>
<dbReference type="Proteomes" id="UP000002420">
    <property type="component" value="Chromosome"/>
</dbReference>
<dbReference type="EMBL" id="CP001089">
    <property type="protein sequence ID" value="ACD96894.1"/>
    <property type="molecule type" value="Genomic_DNA"/>
</dbReference>
<dbReference type="PANTHER" id="PTHR32338">
    <property type="entry name" value="N-ACETYL-GAMMA-GLUTAMYL-PHOSPHATE REDUCTASE, CHLOROPLASTIC-RELATED-RELATED"/>
    <property type="match status" value="1"/>
</dbReference>
<keyword evidence="4 7" id="KW-0521">NADP</keyword>
<dbReference type="PANTHER" id="PTHR32338:SF10">
    <property type="entry name" value="N-ACETYL-GAMMA-GLUTAMYL-PHOSPHATE REDUCTASE, CHLOROPLASTIC-RELATED"/>
    <property type="match status" value="1"/>
</dbReference>
<keyword evidence="3 7" id="KW-0028">Amino-acid biosynthesis</keyword>
<protein>
    <recommendedName>
        <fullName evidence="7">N-acetyl-gamma-glutamyl-phosphate reductase</fullName>
        <shortName evidence="7">AGPR</shortName>
        <ecNumber evidence="7">1.2.1.38</ecNumber>
    </recommendedName>
    <alternativeName>
        <fullName evidence="7">N-acetyl-glutamate semialdehyde dehydrogenase</fullName>
        <shortName evidence="7">NAGSA dehydrogenase</shortName>
    </alternativeName>
</protein>
<evidence type="ECO:0000313" key="10">
    <source>
        <dbReference type="EMBL" id="ACD96894.1"/>
    </source>
</evidence>
<organism evidence="10 11">
    <name type="scientific">Trichlorobacter lovleyi (strain ATCC BAA-1151 / DSM 17278 / SZ)</name>
    <name type="common">Geobacter lovleyi</name>
    <dbReference type="NCBI Taxonomy" id="398767"/>
    <lineage>
        <taxon>Bacteria</taxon>
        <taxon>Pseudomonadati</taxon>
        <taxon>Thermodesulfobacteriota</taxon>
        <taxon>Desulfuromonadia</taxon>
        <taxon>Geobacterales</taxon>
        <taxon>Geobacteraceae</taxon>
        <taxon>Trichlorobacter</taxon>
    </lineage>
</organism>
<comment type="function">
    <text evidence="7">Catalyzes the NADPH-dependent reduction of N-acetyl-5-glutamyl phosphate to yield N-acetyl-L-glutamate 5-semialdehyde.</text>
</comment>
<dbReference type="GO" id="GO:0003942">
    <property type="term" value="F:N-acetyl-gamma-glutamyl-phosphate reductase activity"/>
    <property type="evidence" value="ECO:0007669"/>
    <property type="project" value="UniProtKB-UniRule"/>
</dbReference>
<name>B3EA19_TRIL1</name>
<dbReference type="GO" id="GO:0005737">
    <property type="term" value="C:cytoplasm"/>
    <property type="evidence" value="ECO:0007669"/>
    <property type="project" value="UniProtKB-SubCell"/>
</dbReference>
<evidence type="ECO:0000256" key="6">
    <source>
        <dbReference type="ARBA" id="ARBA00050557"/>
    </source>
</evidence>
<comment type="subcellular location">
    <subcellularLocation>
        <location evidence="7">Cytoplasm</location>
    </subcellularLocation>
</comment>
<feature type="domain" description="Semialdehyde dehydrogenase NAD-binding" evidence="9">
    <location>
        <begin position="12"/>
        <end position="150"/>
    </location>
</feature>
<evidence type="ECO:0000256" key="4">
    <source>
        <dbReference type="ARBA" id="ARBA00022857"/>
    </source>
</evidence>
<evidence type="ECO:0000256" key="3">
    <source>
        <dbReference type="ARBA" id="ARBA00022605"/>
    </source>
</evidence>
<dbReference type="InterPro" id="IPR000534">
    <property type="entry name" value="Semialdehyde_DH_NAD-bd"/>
</dbReference>
<dbReference type="NCBIfam" id="TIGR01850">
    <property type="entry name" value="argC"/>
    <property type="match status" value="1"/>
</dbReference>
<comment type="catalytic activity">
    <reaction evidence="6 7">
        <text>N-acetyl-L-glutamate 5-semialdehyde + phosphate + NADP(+) = N-acetyl-L-glutamyl 5-phosphate + NADPH + H(+)</text>
        <dbReference type="Rhea" id="RHEA:21588"/>
        <dbReference type="ChEBI" id="CHEBI:15378"/>
        <dbReference type="ChEBI" id="CHEBI:29123"/>
        <dbReference type="ChEBI" id="CHEBI:43474"/>
        <dbReference type="ChEBI" id="CHEBI:57783"/>
        <dbReference type="ChEBI" id="CHEBI:57936"/>
        <dbReference type="ChEBI" id="CHEBI:58349"/>
        <dbReference type="EC" id="1.2.1.38"/>
    </reaction>
</comment>
<dbReference type="GO" id="GO:0051287">
    <property type="term" value="F:NAD binding"/>
    <property type="evidence" value="ECO:0007669"/>
    <property type="project" value="InterPro"/>
</dbReference>
<dbReference type="SUPFAM" id="SSF55347">
    <property type="entry name" value="Glyceraldehyde-3-phosphate dehydrogenase-like, C-terminal domain"/>
    <property type="match status" value="1"/>
</dbReference>
<dbReference type="GO" id="GO:0070401">
    <property type="term" value="F:NADP+ binding"/>
    <property type="evidence" value="ECO:0007669"/>
    <property type="project" value="InterPro"/>
</dbReference>